<dbReference type="InterPro" id="IPR010982">
    <property type="entry name" value="Lambda_DNA-bd_dom_sf"/>
</dbReference>
<dbReference type="InterPro" id="IPR046335">
    <property type="entry name" value="LacI/GalR-like_sensor"/>
</dbReference>
<protein>
    <submittedName>
        <fullName evidence="5">DNA-binding LacI/PurR family transcriptional regulator</fullName>
    </submittedName>
</protein>
<dbReference type="RefSeq" id="WP_179646280.1">
    <property type="nucleotide sequence ID" value="NZ_BAAAYY010000005.1"/>
</dbReference>
<dbReference type="Pfam" id="PF00356">
    <property type="entry name" value="LacI"/>
    <property type="match status" value="1"/>
</dbReference>
<dbReference type="SUPFAM" id="SSF53822">
    <property type="entry name" value="Periplasmic binding protein-like I"/>
    <property type="match status" value="1"/>
</dbReference>
<organism evidence="5 6">
    <name type="scientific">Spinactinospora alkalitolerans</name>
    <dbReference type="NCBI Taxonomy" id="687207"/>
    <lineage>
        <taxon>Bacteria</taxon>
        <taxon>Bacillati</taxon>
        <taxon>Actinomycetota</taxon>
        <taxon>Actinomycetes</taxon>
        <taxon>Streptosporangiales</taxon>
        <taxon>Nocardiopsidaceae</taxon>
        <taxon>Spinactinospora</taxon>
    </lineage>
</organism>
<keyword evidence="3" id="KW-0804">Transcription</keyword>
<reference evidence="5 6" key="1">
    <citation type="submission" date="2020-07" db="EMBL/GenBank/DDBJ databases">
        <title>Sequencing the genomes of 1000 actinobacteria strains.</title>
        <authorList>
            <person name="Klenk H.-P."/>
        </authorList>
    </citation>
    <scope>NUCLEOTIDE SEQUENCE [LARGE SCALE GENOMIC DNA]</scope>
    <source>
        <strain evidence="5 6">CXB654</strain>
    </source>
</reference>
<dbReference type="Pfam" id="PF13377">
    <property type="entry name" value="Peripla_BP_3"/>
    <property type="match status" value="1"/>
</dbReference>
<dbReference type="Proteomes" id="UP000589036">
    <property type="component" value="Unassembled WGS sequence"/>
</dbReference>
<dbReference type="Gene3D" id="3.40.50.2300">
    <property type="match status" value="2"/>
</dbReference>
<dbReference type="PANTHER" id="PTHR30146:SF153">
    <property type="entry name" value="LACTOSE OPERON REPRESSOR"/>
    <property type="match status" value="1"/>
</dbReference>
<accession>A0A852U5U2</accession>
<dbReference type="CDD" id="cd01392">
    <property type="entry name" value="HTH_LacI"/>
    <property type="match status" value="1"/>
</dbReference>
<dbReference type="AlphaFoldDB" id="A0A852U5U2"/>
<dbReference type="PROSITE" id="PS50932">
    <property type="entry name" value="HTH_LACI_2"/>
    <property type="match status" value="1"/>
</dbReference>
<keyword evidence="6" id="KW-1185">Reference proteome</keyword>
<dbReference type="GO" id="GO:0003700">
    <property type="term" value="F:DNA-binding transcription factor activity"/>
    <property type="evidence" value="ECO:0007669"/>
    <property type="project" value="TreeGrafter"/>
</dbReference>
<keyword evidence="2 5" id="KW-0238">DNA-binding</keyword>
<dbReference type="InterPro" id="IPR028082">
    <property type="entry name" value="Peripla_BP_I"/>
</dbReference>
<feature type="domain" description="HTH lacI-type" evidence="4">
    <location>
        <begin position="4"/>
        <end position="58"/>
    </location>
</feature>
<dbReference type="EMBL" id="JACCCC010000001">
    <property type="protein sequence ID" value="NYE50872.1"/>
    <property type="molecule type" value="Genomic_DNA"/>
</dbReference>
<gene>
    <name evidence="5" type="ORF">HDA32_005992</name>
</gene>
<evidence type="ECO:0000256" key="3">
    <source>
        <dbReference type="ARBA" id="ARBA00023163"/>
    </source>
</evidence>
<dbReference type="SUPFAM" id="SSF47413">
    <property type="entry name" value="lambda repressor-like DNA-binding domains"/>
    <property type="match status" value="1"/>
</dbReference>
<dbReference type="GO" id="GO:0000976">
    <property type="term" value="F:transcription cis-regulatory region binding"/>
    <property type="evidence" value="ECO:0007669"/>
    <property type="project" value="TreeGrafter"/>
</dbReference>
<name>A0A852U5U2_9ACTN</name>
<sequence length="336" mass="35672">MARPRLIDVAARAGVSRTAASAALGGYGRVAESTRARVKEAAEALGYETNRVARDLRTRRASAIGLYLPNGSSGHAYYMEFAFGAAERARAAQYPVVLLAAGESDSALARDLVGGYVIVDPLDDDDFVHRIIGQEKPVISGEAPENPESVTAVVAADHHTMMGRVLDHLDAQGARRPALISPPQTSSWARQINSAYENWCLAHARKSAVTVAPFIADPSAIGPPLQNLFDGPEKPDAIVCAQDEIAAAVAGILGGWGYVIGTDLLLVSYVDSLSNRLNSPPITAVDLRPREHGAHCAELLLDVLRDEAPRDGAPAIVAHDIELYVRTSTTGSPRTS</sequence>
<dbReference type="SMART" id="SM00354">
    <property type="entry name" value="HTH_LACI"/>
    <property type="match status" value="1"/>
</dbReference>
<dbReference type="InterPro" id="IPR000843">
    <property type="entry name" value="HTH_LacI"/>
</dbReference>
<evidence type="ECO:0000313" key="6">
    <source>
        <dbReference type="Proteomes" id="UP000589036"/>
    </source>
</evidence>
<evidence type="ECO:0000313" key="5">
    <source>
        <dbReference type="EMBL" id="NYE50872.1"/>
    </source>
</evidence>
<evidence type="ECO:0000259" key="4">
    <source>
        <dbReference type="PROSITE" id="PS50932"/>
    </source>
</evidence>
<comment type="caution">
    <text evidence="5">The sequence shown here is derived from an EMBL/GenBank/DDBJ whole genome shotgun (WGS) entry which is preliminary data.</text>
</comment>
<dbReference type="Gene3D" id="1.10.260.40">
    <property type="entry name" value="lambda repressor-like DNA-binding domains"/>
    <property type="match status" value="1"/>
</dbReference>
<evidence type="ECO:0000256" key="2">
    <source>
        <dbReference type="ARBA" id="ARBA00023125"/>
    </source>
</evidence>
<keyword evidence="1" id="KW-0805">Transcription regulation</keyword>
<evidence type="ECO:0000256" key="1">
    <source>
        <dbReference type="ARBA" id="ARBA00023015"/>
    </source>
</evidence>
<proteinExistence type="predicted"/>
<dbReference type="PANTHER" id="PTHR30146">
    <property type="entry name" value="LACI-RELATED TRANSCRIPTIONAL REPRESSOR"/>
    <property type="match status" value="1"/>
</dbReference>